<dbReference type="SUPFAM" id="SSF56935">
    <property type="entry name" value="Porins"/>
    <property type="match status" value="1"/>
</dbReference>
<evidence type="ECO:0000256" key="7">
    <source>
        <dbReference type="ARBA" id="ARBA00023136"/>
    </source>
</evidence>
<dbReference type="Proteomes" id="UP001497602">
    <property type="component" value="Unassembled WGS sequence"/>
</dbReference>
<organism evidence="15 16">
    <name type="scientific">Tenacibaculum vairaonense</name>
    <dbReference type="NCBI Taxonomy" id="3137860"/>
    <lineage>
        <taxon>Bacteria</taxon>
        <taxon>Pseudomonadati</taxon>
        <taxon>Bacteroidota</taxon>
        <taxon>Flavobacteriia</taxon>
        <taxon>Flavobacteriales</taxon>
        <taxon>Flavobacteriaceae</taxon>
        <taxon>Tenacibaculum</taxon>
    </lineage>
</organism>
<feature type="domain" description="TonB-dependent receptor-like beta-barrel" evidence="13">
    <location>
        <begin position="385"/>
        <end position="823"/>
    </location>
</feature>
<evidence type="ECO:0000256" key="2">
    <source>
        <dbReference type="ARBA" id="ARBA00022448"/>
    </source>
</evidence>
<evidence type="ECO:0000256" key="12">
    <source>
        <dbReference type="SAM" id="Phobius"/>
    </source>
</evidence>
<dbReference type="EMBL" id="CAXJRC010000045">
    <property type="protein sequence ID" value="CAL2108525.1"/>
    <property type="molecule type" value="Genomic_DNA"/>
</dbReference>
<keyword evidence="12" id="KW-1133">Transmembrane helix</keyword>
<keyword evidence="16" id="KW-1185">Reference proteome</keyword>
<evidence type="ECO:0000256" key="3">
    <source>
        <dbReference type="ARBA" id="ARBA00022452"/>
    </source>
</evidence>
<comment type="similarity">
    <text evidence="10 11">Belongs to the TonB-dependent receptor family.</text>
</comment>
<feature type="domain" description="TonB-dependent receptor plug" evidence="14">
    <location>
        <begin position="234"/>
        <end position="312"/>
    </location>
</feature>
<dbReference type="InterPro" id="IPR000531">
    <property type="entry name" value="Beta-barrel_TonB"/>
</dbReference>
<evidence type="ECO:0000256" key="5">
    <source>
        <dbReference type="ARBA" id="ARBA00022729"/>
    </source>
</evidence>
<dbReference type="InterPro" id="IPR037066">
    <property type="entry name" value="Plug_dom_sf"/>
</dbReference>
<evidence type="ECO:0000256" key="8">
    <source>
        <dbReference type="ARBA" id="ARBA00023170"/>
    </source>
</evidence>
<comment type="caution">
    <text evidence="15">The sequence shown here is derived from an EMBL/GenBank/DDBJ whole genome shotgun (WGS) entry which is preliminary data.</text>
</comment>
<dbReference type="Gene3D" id="3.55.50.30">
    <property type="match status" value="1"/>
</dbReference>
<dbReference type="PANTHER" id="PTHR30069:SF29">
    <property type="entry name" value="HEMOGLOBIN AND HEMOGLOBIN-HAPTOGLOBIN-BINDING PROTEIN 1-RELATED"/>
    <property type="match status" value="1"/>
</dbReference>
<dbReference type="Pfam" id="PF00593">
    <property type="entry name" value="TonB_dep_Rec_b-barrel"/>
    <property type="match status" value="1"/>
</dbReference>
<evidence type="ECO:0000256" key="10">
    <source>
        <dbReference type="PROSITE-ProRule" id="PRU01360"/>
    </source>
</evidence>
<keyword evidence="6 11" id="KW-0798">TonB box</keyword>
<feature type="transmembrane region" description="Helical" evidence="12">
    <location>
        <begin position="12"/>
        <end position="33"/>
    </location>
</feature>
<evidence type="ECO:0000313" key="16">
    <source>
        <dbReference type="Proteomes" id="UP001497602"/>
    </source>
</evidence>
<evidence type="ECO:0000259" key="13">
    <source>
        <dbReference type="Pfam" id="PF00593"/>
    </source>
</evidence>
<evidence type="ECO:0000256" key="1">
    <source>
        <dbReference type="ARBA" id="ARBA00004571"/>
    </source>
</evidence>
<evidence type="ECO:0000256" key="9">
    <source>
        <dbReference type="ARBA" id="ARBA00023237"/>
    </source>
</evidence>
<evidence type="ECO:0000259" key="14">
    <source>
        <dbReference type="Pfam" id="PF07715"/>
    </source>
</evidence>
<accession>A0ABM9PRU4</accession>
<evidence type="ECO:0008006" key="17">
    <source>
        <dbReference type="Google" id="ProtNLM"/>
    </source>
</evidence>
<dbReference type="Gene3D" id="2.40.170.20">
    <property type="entry name" value="TonB-dependent receptor, beta-barrel domain"/>
    <property type="match status" value="1"/>
</dbReference>
<name>A0ABM9PRU4_9FLAO</name>
<evidence type="ECO:0000313" key="15">
    <source>
        <dbReference type="EMBL" id="CAL2108525.1"/>
    </source>
</evidence>
<dbReference type="SUPFAM" id="SSF49464">
    <property type="entry name" value="Carboxypeptidase regulatory domain-like"/>
    <property type="match status" value="1"/>
</dbReference>
<keyword evidence="5" id="KW-0732">Signal</keyword>
<reference evidence="15 16" key="1">
    <citation type="submission" date="2024-05" db="EMBL/GenBank/DDBJ databases">
        <authorList>
            <person name="Duchaud E."/>
        </authorList>
    </citation>
    <scope>NUCLEOTIDE SEQUENCE [LARGE SCALE GENOMIC DNA]</scope>
    <source>
        <strain evidence="15">Ena-SAMPLE-TAB-13-05-2024-13:56:06:370-140305</strain>
    </source>
</reference>
<evidence type="ECO:0000256" key="4">
    <source>
        <dbReference type="ARBA" id="ARBA00022692"/>
    </source>
</evidence>
<keyword evidence="8" id="KW-0675">Receptor</keyword>
<gene>
    <name evidence="15" type="ORF">T190115A13A_80100</name>
</gene>
<evidence type="ECO:0000256" key="6">
    <source>
        <dbReference type="ARBA" id="ARBA00023077"/>
    </source>
</evidence>
<keyword evidence="7 10" id="KW-0472">Membrane</keyword>
<comment type="subcellular location">
    <subcellularLocation>
        <location evidence="1 10">Cell outer membrane</location>
        <topology evidence="1 10">Multi-pass membrane protein</topology>
    </subcellularLocation>
</comment>
<evidence type="ECO:0000256" key="11">
    <source>
        <dbReference type="RuleBase" id="RU003357"/>
    </source>
</evidence>
<dbReference type="InterPro" id="IPR012910">
    <property type="entry name" value="Plug_dom"/>
</dbReference>
<dbReference type="Pfam" id="PF07715">
    <property type="entry name" value="Plug"/>
    <property type="match status" value="1"/>
</dbReference>
<dbReference type="InterPro" id="IPR036942">
    <property type="entry name" value="Beta-barrel_TonB_sf"/>
</dbReference>
<keyword evidence="4 10" id="KW-0812">Transmembrane</keyword>
<dbReference type="Gene3D" id="2.60.40.1120">
    <property type="entry name" value="Carboxypeptidase-like, regulatory domain"/>
    <property type="match status" value="1"/>
</dbReference>
<dbReference type="Pfam" id="PF13715">
    <property type="entry name" value="CarbopepD_reg_2"/>
    <property type="match status" value="1"/>
</dbReference>
<sequence>MLYLNFNPINQILHLKNTITFFFILVGSIWATYSQVSSKYNKSLKESFFELEKKYSVKFSFADEIVFNKTLTKTLNKKTLKENLLIISNELNLEFKKITNRYYTVSARSKTNINICGHIYGSLNKLPLSQATVSIKGKILGTATNNKGYFNLKNLNYNDSLKISYVGYKTIIKPIIFFKSQRCPSIYLKESSSILSEVIVNDRLSSGIKIAESGSIELSFQKIKALSGLTEPDIFQTIQLLPGIVSPSESLSELQIRGGNADHNLVLFDGIKIYNSSHFFGAISAFNPHIVDNVSIYKSGTSAKYGNHISGVIDIQTNDTIAKKTSGGFGLNLIQADAFLKTPISSKTSLNIAARRSIIDVFNLGPFDKLANKSFQNTKISDDQNNTSPTSVNRSNSRFIDYNMKFNYSPSKKDQFSINHLYTKNNLNHFFNENPEDIKAFNRTSIFNIENYGANFKWWHKWSKNLQHTITSSYSKYNLSTDNFDNDNINEFQSFQKRNSIRDLNFRINFEQKLNSKNTLRYGYEYENNNFYNSVYEIDYDGIERPNNFILNNTNNYHSLYSEYAYNTNKFNISFGSRFSYNSFSNSYAFSPRAYIDLLLFKNITLRSSIEYKNQNFIKVKENRSTFFRLENSIYLLTGGKNDIAIPKSLQFSLGLVILNKNKWVIDIDTYYKIIKDYTTLSNGFNIEFDRYDVGKSVSKGIEFSIKKEWKKYNMWLGYTISETNLTFPNINNGKPFTGNFDITQNLTWLHNLQLGAFDFSLSYSYRTGIPFSEVGGADNNNFLIYLSERNSKRLADYQRLDFSTFYNFSFDYLQKWKAKLGISLWNLTNQKNTISRTFLYTRAPVGQAEFFQSDIIGHSLVPNLVFRVNF</sequence>
<dbReference type="Gene3D" id="2.170.130.10">
    <property type="entry name" value="TonB-dependent receptor, plug domain"/>
    <property type="match status" value="1"/>
</dbReference>
<keyword evidence="2 10" id="KW-0813">Transport</keyword>
<protein>
    <recommendedName>
        <fullName evidence="17">TonB-dependent receptor plug domain-containing protein</fullName>
    </recommendedName>
</protein>
<dbReference type="PANTHER" id="PTHR30069">
    <property type="entry name" value="TONB-DEPENDENT OUTER MEMBRANE RECEPTOR"/>
    <property type="match status" value="1"/>
</dbReference>
<dbReference type="InterPro" id="IPR039426">
    <property type="entry name" value="TonB-dep_rcpt-like"/>
</dbReference>
<keyword evidence="3 10" id="KW-1134">Transmembrane beta strand</keyword>
<dbReference type="InterPro" id="IPR008969">
    <property type="entry name" value="CarboxyPept-like_regulatory"/>
</dbReference>
<keyword evidence="9 10" id="KW-0998">Cell outer membrane</keyword>
<dbReference type="PROSITE" id="PS52016">
    <property type="entry name" value="TONB_DEPENDENT_REC_3"/>
    <property type="match status" value="1"/>
</dbReference>
<proteinExistence type="inferred from homology"/>